<feature type="domain" description="PPM-type phosphatase" evidence="4">
    <location>
        <begin position="360"/>
        <end position="567"/>
    </location>
</feature>
<evidence type="ECO:0000259" key="3">
    <source>
        <dbReference type="SMART" id="SM00065"/>
    </source>
</evidence>
<dbReference type="SMART" id="SM00331">
    <property type="entry name" value="PP2C_SIG"/>
    <property type="match status" value="1"/>
</dbReference>
<dbReference type="Proteomes" id="UP001197247">
    <property type="component" value="Unassembled WGS sequence"/>
</dbReference>
<protein>
    <submittedName>
        <fullName evidence="5">SpoIIE family protein phosphatase</fullName>
    </submittedName>
</protein>
<feature type="region of interest" description="Disordered" evidence="2">
    <location>
        <begin position="148"/>
        <end position="189"/>
    </location>
</feature>
<dbReference type="RefSeq" id="WP_214154022.1">
    <property type="nucleotide sequence ID" value="NZ_JAHBAY010000001.1"/>
</dbReference>
<gene>
    <name evidence="5" type="ORF">KIH74_02675</name>
</gene>
<dbReference type="Gene3D" id="3.30.450.40">
    <property type="match status" value="1"/>
</dbReference>
<dbReference type="PANTHER" id="PTHR43156">
    <property type="entry name" value="STAGE II SPORULATION PROTEIN E-RELATED"/>
    <property type="match status" value="1"/>
</dbReference>
<dbReference type="Pfam" id="PF01590">
    <property type="entry name" value="GAF"/>
    <property type="match status" value="1"/>
</dbReference>
<evidence type="ECO:0000313" key="6">
    <source>
        <dbReference type="Proteomes" id="UP001197247"/>
    </source>
</evidence>
<evidence type="ECO:0000256" key="1">
    <source>
        <dbReference type="ARBA" id="ARBA00022801"/>
    </source>
</evidence>
<reference evidence="5 6" key="1">
    <citation type="submission" date="2021-05" db="EMBL/GenBank/DDBJ databases">
        <title>Kineosporia and Streptomyces sp. nov. two new marine actinobacteria isolated from Coral.</title>
        <authorList>
            <person name="Buangrab K."/>
            <person name="Sutthacheep M."/>
            <person name="Yeemin T."/>
            <person name="Harunari E."/>
            <person name="Igarashi Y."/>
            <person name="Kanchanasin P."/>
            <person name="Tanasupawat S."/>
            <person name="Phongsopitanun W."/>
        </authorList>
    </citation>
    <scope>NUCLEOTIDE SEQUENCE [LARGE SCALE GENOMIC DNA]</scope>
    <source>
        <strain evidence="5 6">J2-2</strain>
    </source>
</reference>
<dbReference type="PANTHER" id="PTHR43156:SF2">
    <property type="entry name" value="STAGE II SPORULATION PROTEIN E"/>
    <property type="match status" value="1"/>
</dbReference>
<keyword evidence="1" id="KW-0378">Hydrolase</keyword>
<sequence>MSDETRMTFDRYTQLVGDILGVPAAIVSILGEHGQTFPGAFGLPEPWQTQRWTPLVHSVCLLVVQNEAPVAVPDARLDDRTSHNPSISELHLVAYLGVPLRSQGEVVGAMCAIDDSPREWTDRDTHLLTGLAAACSAELTLRASRAQARARQQEAESARNIAERDGHDARVAQQRSERRRQAVQESERHSRLLLSMSESLTATTTVDSVIEVVQHAAISYLGATTARFELDGFPLLIDAGTDDGQRSLPVPLSGGLPGHLTLSWATPEEARRWIGSNGTVNRIEETVAALAHYASTALDRAILLQERRSAAATLQHAMLTTLPTRPDMELEARYVPAASANQVGGDWYDAVVIEDPAGTAAETPVEALVEAPAEIPAEALAVVIGDVAGHDIEAAATMGQVRSILRGLLVDSPRPPAQMIGRLDAALARLGMPTASSLVLAVLHRHPDDPQAYRLSWANAGHPHPLLVRANGDAELLTGEPDLLLGIPYEMSRSTRHVDLWPGDTLILYTDGLVQRHGRRLAEGQERLMESAAAHHLLPLGESLDNVLQDLITNAPDDDCAVLAVRLLPF</sequence>
<dbReference type="InterPro" id="IPR052016">
    <property type="entry name" value="Bact_Sigma-Reg"/>
</dbReference>
<feature type="compositionally biased region" description="Basic and acidic residues" evidence="2">
    <location>
        <begin position="151"/>
        <end position="189"/>
    </location>
</feature>
<feature type="domain" description="GAF" evidence="3">
    <location>
        <begin position="4"/>
        <end position="149"/>
    </location>
</feature>
<proteinExistence type="predicted"/>
<keyword evidence="6" id="KW-1185">Reference proteome</keyword>
<organism evidence="5 6">
    <name type="scientific">Kineosporia corallincola</name>
    <dbReference type="NCBI Taxonomy" id="2835133"/>
    <lineage>
        <taxon>Bacteria</taxon>
        <taxon>Bacillati</taxon>
        <taxon>Actinomycetota</taxon>
        <taxon>Actinomycetes</taxon>
        <taxon>Kineosporiales</taxon>
        <taxon>Kineosporiaceae</taxon>
        <taxon>Kineosporia</taxon>
    </lineage>
</organism>
<evidence type="ECO:0000256" key="2">
    <source>
        <dbReference type="SAM" id="MobiDB-lite"/>
    </source>
</evidence>
<dbReference type="SMART" id="SM00065">
    <property type="entry name" value="GAF"/>
    <property type="match status" value="1"/>
</dbReference>
<dbReference type="Gene3D" id="3.60.40.10">
    <property type="entry name" value="PPM-type phosphatase domain"/>
    <property type="match status" value="1"/>
</dbReference>
<evidence type="ECO:0000313" key="5">
    <source>
        <dbReference type="EMBL" id="MBT0767812.1"/>
    </source>
</evidence>
<dbReference type="InterPro" id="IPR029016">
    <property type="entry name" value="GAF-like_dom_sf"/>
</dbReference>
<name>A0ABS5T9R5_9ACTN</name>
<dbReference type="SUPFAM" id="SSF81606">
    <property type="entry name" value="PP2C-like"/>
    <property type="match status" value="1"/>
</dbReference>
<dbReference type="EMBL" id="JAHBAY010000001">
    <property type="protein sequence ID" value="MBT0767812.1"/>
    <property type="molecule type" value="Genomic_DNA"/>
</dbReference>
<accession>A0ABS5T9R5</accession>
<dbReference type="InterPro" id="IPR003018">
    <property type="entry name" value="GAF"/>
</dbReference>
<comment type="caution">
    <text evidence="5">The sequence shown here is derived from an EMBL/GenBank/DDBJ whole genome shotgun (WGS) entry which is preliminary data.</text>
</comment>
<dbReference type="Pfam" id="PF07228">
    <property type="entry name" value="SpoIIE"/>
    <property type="match status" value="1"/>
</dbReference>
<dbReference type="InterPro" id="IPR001932">
    <property type="entry name" value="PPM-type_phosphatase-like_dom"/>
</dbReference>
<evidence type="ECO:0000259" key="4">
    <source>
        <dbReference type="SMART" id="SM00331"/>
    </source>
</evidence>
<dbReference type="InterPro" id="IPR036457">
    <property type="entry name" value="PPM-type-like_dom_sf"/>
</dbReference>
<dbReference type="SUPFAM" id="SSF55781">
    <property type="entry name" value="GAF domain-like"/>
    <property type="match status" value="1"/>
</dbReference>